<evidence type="ECO:0000256" key="1">
    <source>
        <dbReference type="SAM" id="MobiDB-lite"/>
    </source>
</evidence>
<gene>
    <name evidence="2" type="ORF">QCA50_014141</name>
</gene>
<sequence length="577" mass="64284">MTANSRSTRPQISNPVSEGNGSRRTEGRTTNHSSSDPPSSDVSSSRPRESRPGTQITSVTSQNIPESQCSRSRSRTRSRSQHRSRSSSDSRERSRSRRRSKARGKRRARPVEDELFDSPRPPPRKKKQVVDNSPETTPPSSPPRMRRGRRAQGERGPSEPPDSSSSPSHPSRSSNPSRSTNSSDANVARTRATNANGSNPPAPPGVHGPNPPPQGVPDDSGNESDTPEGRKLAAEKLADAITTRDSRLLSVYNQRLAPCRKCGRMMHRIISPFESITSNFEIALCLDSSLPFAQQDLDESLKNLDEATFIKTIKINKAICAMCPRLPKARRLLKDEPEVFMQLCKYAGSARRDDISRLRGIVHTLIPNYRGPLDLPKADRGWHHLCTARMLCPQNKLMEFERNWDEFSDDVLATRVRISTCDLPSFLWDQDAVVQGDRLAGLLRGSLILKSFRSVFTGPRTVKRKVVGLAPGKPCIATMFDIKPYMAFCIAYICVLVRFALNSQDTWSSEDGDFNAIVFFNTIVNLLESDSPNGQEWRKSTLDWWHLQVFNTKPVELRGALENSVLAEIEAQMAATA</sequence>
<dbReference type="AlphaFoldDB" id="A0AAW0FYP2"/>
<feature type="compositionally biased region" description="Pro residues" evidence="1">
    <location>
        <begin position="200"/>
        <end position="215"/>
    </location>
</feature>
<evidence type="ECO:0000313" key="2">
    <source>
        <dbReference type="EMBL" id="KAK7682758.1"/>
    </source>
</evidence>
<feature type="compositionally biased region" description="Polar residues" evidence="1">
    <location>
        <begin position="53"/>
        <end position="69"/>
    </location>
</feature>
<protein>
    <submittedName>
        <fullName evidence="2">Uncharacterized protein</fullName>
    </submittedName>
</protein>
<feature type="compositionally biased region" description="Basic residues" evidence="1">
    <location>
        <begin position="72"/>
        <end position="85"/>
    </location>
</feature>
<dbReference type="Pfam" id="PF20414">
    <property type="entry name" value="DUF6698"/>
    <property type="match status" value="1"/>
</dbReference>
<feature type="compositionally biased region" description="Polar residues" evidence="1">
    <location>
        <begin position="1"/>
        <end position="20"/>
    </location>
</feature>
<dbReference type="InterPro" id="IPR046521">
    <property type="entry name" value="DUF6698"/>
</dbReference>
<feature type="compositionally biased region" description="Low complexity" evidence="1">
    <location>
        <begin position="161"/>
        <end position="199"/>
    </location>
</feature>
<feature type="compositionally biased region" description="Low complexity" evidence="1">
    <location>
        <begin position="33"/>
        <end position="45"/>
    </location>
</feature>
<reference evidence="2 3" key="1">
    <citation type="submission" date="2022-09" db="EMBL/GenBank/DDBJ databases">
        <authorList>
            <person name="Palmer J.M."/>
        </authorList>
    </citation>
    <scope>NUCLEOTIDE SEQUENCE [LARGE SCALE GENOMIC DNA]</scope>
    <source>
        <strain evidence="2 3">DSM 7382</strain>
    </source>
</reference>
<comment type="caution">
    <text evidence="2">The sequence shown here is derived from an EMBL/GenBank/DDBJ whole genome shotgun (WGS) entry which is preliminary data.</text>
</comment>
<keyword evidence="3" id="KW-1185">Reference proteome</keyword>
<dbReference type="Proteomes" id="UP001385951">
    <property type="component" value="Unassembled WGS sequence"/>
</dbReference>
<feature type="compositionally biased region" description="Basic residues" evidence="1">
    <location>
        <begin position="94"/>
        <end position="108"/>
    </location>
</feature>
<organism evidence="2 3">
    <name type="scientific">Cerrena zonata</name>
    <dbReference type="NCBI Taxonomy" id="2478898"/>
    <lineage>
        <taxon>Eukaryota</taxon>
        <taxon>Fungi</taxon>
        <taxon>Dikarya</taxon>
        <taxon>Basidiomycota</taxon>
        <taxon>Agaricomycotina</taxon>
        <taxon>Agaricomycetes</taxon>
        <taxon>Polyporales</taxon>
        <taxon>Cerrenaceae</taxon>
        <taxon>Cerrena</taxon>
    </lineage>
</organism>
<name>A0AAW0FYP2_9APHY</name>
<evidence type="ECO:0000313" key="3">
    <source>
        <dbReference type="Proteomes" id="UP001385951"/>
    </source>
</evidence>
<accession>A0AAW0FYP2</accession>
<dbReference type="EMBL" id="JASBNA010000034">
    <property type="protein sequence ID" value="KAK7682758.1"/>
    <property type="molecule type" value="Genomic_DNA"/>
</dbReference>
<feature type="region of interest" description="Disordered" evidence="1">
    <location>
        <begin position="1"/>
        <end position="228"/>
    </location>
</feature>
<proteinExistence type="predicted"/>